<sequence length="48" mass="4843">MHGEVELGEPKADAQGSASIGFTVSAPSGNCGDARQGDGQRGKTKARL</sequence>
<evidence type="ECO:0000313" key="3">
    <source>
        <dbReference type="Proteomes" id="UP000244016"/>
    </source>
</evidence>
<dbReference type="AlphaFoldDB" id="A0A2T5G5D2"/>
<protein>
    <submittedName>
        <fullName evidence="2">Uncharacterized protein</fullName>
    </submittedName>
</protein>
<feature type="compositionally biased region" description="Polar residues" evidence="1">
    <location>
        <begin position="16"/>
        <end position="28"/>
    </location>
</feature>
<accession>A0A2T5G5D2</accession>
<name>A0A2T5G5D2_9BACL</name>
<evidence type="ECO:0000256" key="1">
    <source>
        <dbReference type="SAM" id="MobiDB-lite"/>
    </source>
</evidence>
<evidence type="ECO:0000313" key="2">
    <source>
        <dbReference type="EMBL" id="PTQ51388.1"/>
    </source>
</evidence>
<feature type="region of interest" description="Disordered" evidence="1">
    <location>
        <begin position="1"/>
        <end position="48"/>
    </location>
</feature>
<reference evidence="2 3" key="1">
    <citation type="submission" date="2017-08" db="EMBL/GenBank/DDBJ databases">
        <title>Burning lignite coal seam in the remote Altai Mountains harbors a hydrogen-driven thermophilic microbial community.</title>
        <authorList>
            <person name="Kadnikov V.V."/>
            <person name="Mardanov A.V."/>
            <person name="Ivasenko D."/>
            <person name="Beletsky A.V."/>
            <person name="Karnachuk O.V."/>
            <person name="Ravin N.V."/>
        </authorList>
    </citation>
    <scope>NUCLEOTIDE SEQUENCE [LARGE SCALE GENOMIC DNA]</scope>
    <source>
        <strain evidence="2">AL31</strain>
    </source>
</reference>
<dbReference type="Proteomes" id="UP000244016">
    <property type="component" value="Unassembled WGS sequence"/>
</dbReference>
<dbReference type="EMBL" id="PEBW01000005">
    <property type="protein sequence ID" value="PTQ51388.1"/>
    <property type="molecule type" value="Genomic_DNA"/>
</dbReference>
<proteinExistence type="predicted"/>
<feature type="compositionally biased region" description="Basic and acidic residues" evidence="1">
    <location>
        <begin position="1"/>
        <end position="12"/>
    </location>
</feature>
<comment type="caution">
    <text evidence="2">The sequence shown here is derived from an EMBL/GenBank/DDBJ whole genome shotgun (WGS) entry which is preliminary data.</text>
</comment>
<organism evidence="2 3">
    <name type="scientific">Brockia lithotrophica</name>
    <dbReference type="NCBI Taxonomy" id="933949"/>
    <lineage>
        <taxon>Bacteria</taxon>
        <taxon>Bacillati</taxon>
        <taxon>Bacillota</taxon>
        <taxon>Bacilli</taxon>
        <taxon>Bacillales</taxon>
        <taxon>Bacillales Family X. Incertae Sedis</taxon>
        <taxon>Brockia</taxon>
    </lineage>
</organism>
<gene>
    <name evidence="2" type="ORF">BLITH_1465</name>
</gene>